<sequence length="206" mass="22291">MTVAAPVRYRKIGGVVAQRVATLQSSVLRNESGAVATLARLRRCSPGDVGAEPAVWAITVGELPAELQGRGDAPSPSERAAHAALVLYALHQQGRDVGVHRPGIKLGSAVGRLARARARDESLDDSTVRRFHQVALATDFTGRLYFLRGVIQLLRAERPPIGLDYGLLADDLRALATGDPHQRDSVLLRWGRDLHSLPESDSKERS</sequence>
<comment type="caution">
    <text evidence="1">The sequence shown here is derived from an EMBL/GenBank/DDBJ whole genome shotgun (WGS) entry which is preliminary data.</text>
</comment>
<dbReference type="Pfam" id="PF09485">
    <property type="entry name" value="CRISPR_Cse2"/>
    <property type="match status" value="1"/>
</dbReference>
<dbReference type="AlphaFoldDB" id="A0A4Q2EDG7"/>
<proteinExistence type="predicted"/>
<evidence type="ECO:0000313" key="2">
    <source>
        <dbReference type="Proteomes" id="UP000290624"/>
    </source>
</evidence>
<evidence type="ECO:0000313" key="1">
    <source>
        <dbReference type="EMBL" id="RXW31199.1"/>
    </source>
</evidence>
<dbReference type="InterPro" id="IPR038287">
    <property type="entry name" value="Cse2_sf"/>
</dbReference>
<dbReference type="RefSeq" id="WP_129459763.1">
    <property type="nucleotide sequence ID" value="NZ_PPCV01000012.1"/>
</dbReference>
<accession>A0A4Q2EDG7</accession>
<dbReference type="CDD" id="cd09731">
    <property type="entry name" value="Cse2_I-E"/>
    <property type="match status" value="1"/>
</dbReference>
<dbReference type="InterPro" id="IPR013382">
    <property type="entry name" value="CRISPR-assoc_prot_Cse2"/>
</dbReference>
<keyword evidence="2" id="KW-1185">Reference proteome</keyword>
<dbReference type="EMBL" id="PPCV01000012">
    <property type="protein sequence ID" value="RXW31199.1"/>
    <property type="molecule type" value="Genomic_DNA"/>
</dbReference>
<reference evidence="1 2" key="1">
    <citation type="submission" date="2018-01" db="EMBL/GenBank/DDBJ databases">
        <title>Lactibacter flavus gen. nov., sp. nov., a novel bacterium of the family Propionibacteriaceae isolated from raw milk and dairy products.</title>
        <authorList>
            <person name="Wenning M."/>
            <person name="Breitenwieser F."/>
            <person name="Huptas C."/>
            <person name="von Neubeck M."/>
            <person name="Busse H.-J."/>
            <person name="Scherer S."/>
        </authorList>
    </citation>
    <scope>NUCLEOTIDE SEQUENCE [LARGE SCALE GENOMIC DNA]</scope>
    <source>
        <strain evidence="1 2">VG341</strain>
    </source>
</reference>
<gene>
    <name evidence="1" type="primary">casB</name>
    <name evidence="1" type="ORF">C1706_13535</name>
</gene>
<dbReference type="OrthoDB" id="4808431at2"/>
<protein>
    <submittedName>
        <fullName evidence="1">Type I-E CRISPR-associated protein Cse2/CasB</fullName>
    </submittedName>
</protein>
<name>A0A4Q2EDG7_9ACTN</name>
<dbReference type="Proteomes" id="UP000290624">
    <property type="component" value="Unassembled WGS sequence"/>
</dbReference>
<dbReference type="NCBIfam" id="TIGR02548">
    <property type="entry name" value="casB_cse2"/>
    <property type="match status" value="1"/>
</dbReference>
<dbReference type="Gene3D" id="1.10.520.40">
    <property type="entry name" value="CRISPR-associated protein Cse2"/>
    <property type="match status" value="1"/>
</dbReference>
<organism evidence="1 2">
    <name type="scientific">Propioniciclava flava</name>
    <dbReference type="NCBI Taxonomy" id="2072026"/>
    <lineage>
        <taxon>Bacteria</taxon>
        <taxon>Bacillati</taxon>
        <taxon>Actinomycetota</taxon>
        <taxon>Actinomycetes</taxon>
        <taxon>Propionibacteriales</taxon>
        <taxon>Propionibacteriaceae</taxon>
        <taxon>Propioniciclava</taxon>
    </lineage>
</organism>